<feature type="transmembrane region" description="Helical" evidence="1">
    <location>
        <begin position="51"/>
        <end position="70"/>
    </location>
</feature>
<keyword evidence="1" id="KW-1133">Transmembrane helix</keyword>
<feature type="transmembrane region" description="Helical" evidence="1">
    <location>
        <begin position="20"/>
        <end position="45"/>
    </location>
</feature>
<dbReference type="STRING" id="684552.SAMN04489719_2391"/>
<dbReference type="PANTHER" id="PTHR36844">
    <property type="entry name" value="PROTEASE PRSW"/>
    <property type="match status" value="1"/>
</dbReference>
<dbReference type="Proteomes" id="UP000199649">
    <property type="component" value="Chromosome I"/>
</dbReference>
<name>A0A1H1SGF8_9MICO</name>
<evidence type="ECO:0000256" key="1">
    <source>
        <dbReference type="SAM" id="Phobius"/>
    </source>
</evidence>
<evidence type="ECO:0000313" key="2">
    <source>
        <dbReference type="EMBL" id="SDS46943.1"/>
    </source>
</evidence>
<dbReference type="RefSeq" id="WP_092667209.1">
    <property type="nucleotide sequence ID" value="NZ_LT629734.1"/>
</dbReference>
<reference evidence="3" key="1">
    <citation type="submission" date="2016-10" db="EMBL/GenBank/DDBJ databases">
        <authorList>
            <person name="Varghese N."/>
            <person name="Submissions S."/>
        </authorList>
    </citation>
    <scope>NUCLEOTIDE SEQUENCE [LARGE SCALE GENOMIC DNA]</scope>
    <source>
        <strain evidence="3">DSM 22965</strain>
    </source>
</reference>
<evidence type="ECO:0000313" key="3">
    <source>
        <dbReference type="Proteomes" id="UP000199649"/>
    </source>
</evidence>
<dbReference type="GO" id="GO:0008233">
    <property type="term" value="F:peptidase activity"/>
    <property type="evidence" value="ECO:0007669"/>
    <property type="project" value="InterPro"/>
</dbReference>
<dbReference type="InterPro" id="IPR026898">
    <property type="entry name" value="PrsW"/>
</dbReference>
<accession>A0A1H1SGF8</accession>
<feature type="transmembrane region" description="Helical" evidence="1">
    <location>
        <begin position="82"/>
        <end position="101"/>
    </location>
</feature>
<organism evidence="2 3">
    <name type="scientific">Agrococcus carbonis</name>
    <dbReference type="NCBI Taxonomy" id="684552"/>
    <lineage>
        <taxon>Bacteria</taxon>
        <taxon>Bacillati</taxon>
        <taxon>Actinomycetota</taxon>
        <taxon>Actinomycetes</taxon>
        <taxon>Micrococcales</taxon>
        <taxon>Microbacteriaceae</taxon>
        <taxon>Agrococcus</taxon>
    </lineage>
</organism>
<feature type="transmembrane region" description="Helical" evidence="1">
    <location>
        <begin position="159"/>
        <end position="178"/>
    </location>
</feature>
<keyword evidence="1" id="KW-0812">Transmembrane</keyword>
<dbReference type="Pfam" id="PF13367">
    <property type="entry name" value="PrsW-protease"/>
    <property type="match status" value="1"/>
</dbReference>
<feature type="transmembrane region" description="Helical" evidence="1">
    <location>
        <begin position="257"/>
        <end position="282"/>
    </location>
</feature>
<gene>
    <name evidence="2" type="ORF">SAMN04489719_2391</name>
</gene>
<feature type="transmembrane region" description="Helical" evidence="1">
    <location>
        <begin position="190"/>
        <end position="213"/>
    </location>
</feature>
<sequence>MSAPAPLSPLVRTGGPNVGLILGVIGVVVLGLASFGVILILGGAIGSPITVALAGVMALFPLGFVIWAVLAIDRWEPEPRIAMWFSALWGGVAAVLLTLWLNEAVLQPLVVPHLDTQEQFELYATVVQAPITEELWKAVPVVIMFLFFRRTFDGPVDGIVFAALSAAGFAFTENILYFGTTLSDSGDGSFIFFLRGIMSPLTHAIFTAVGVGLALGLTARLRSRWWMLLTFPAGYLVSAGLHALWNSASFWVPGGTIGFFVYYLVVQVPLCVLAAGLVWLLLRQEIRITRARLHDYGRAGWFTPQEVERLASGDGRALLMAWARRRGLGRHMHAYIQTATRLANHRQRALVGRHVTGHAADEASLLATLMHHRRSMLGAALGPSVHAPLGAPVAARTGERVQRFGDLEGWPPRR</sequence>
<dbReference type="OrthoDB" id="9785431at2"/>
<keyword evidence="1" id="KW-0472">Membrane</keyword>
<protein>
    <submittedName>
        <fullName evidence="2">Membrane proteinase PrsW, cleaves anti-sigma factor RsiW, M82 family</fullName>
    </submittedName>
</protein>
<dbReference type="EMBL" id="LT629734">
    <property type="protein sequence ID" value="SDS46943.1"/>
    <property type="molecule type" value="Genomic_DNA"/>
</dbReference>
<dbReference type="AlphaFoldDB" id="A0A1H1SGF8"/>
<dbReference type="PANTHER" id="PTHR36844:SF1">
    <property type="entry name" value="PROTEASE PRSW"/>
    <property type="match status" value="1"/>
</dbReference>
<feature type="transmembrane region" description="Helical" evidence="1">
    <location>
        <begin position="225"/>
        <end position="245"/>
    </location>
</feature>
<proteinExistence type="predicted"/>
<keyword evidence="3" id="KW-1185">Reference proteome</keyword>